<proteinExistence type="predicted"/>
<organism evidence="1 2">
    <name type="scientific">Planktothrix mougeotii LEGE 06226</name>
    <dbReference type="NCBI Taxonomy" id="1828728"/>
    <lineage>
        <taxon>Bacteria</taxon>
        <taxon>Bacillati</taxon>
        <taxon>Cyanobacteriota</taxon>
        <taxon>Cyanophyceae</taxon>
        <taxon>Oscillatoriophycideae</taxon>
        <taxon>Oscillatoriales</taxon>
        <taxon>Microcoleaceae</taxon>
        <taxon>Planktothrix</taxon>
    </lineage>
</organism>
<sequence>MAYLPFLRERSPQHKAFSPFQFTSNKLGIPNPKFKVGDRVKYRYICDDRLDTENYLKLQINYGLIIWMAPNPKDQRWEIYVLWDDESPKYFDFHSPHWSDGDDLEFA</sequence>
<dbReference type="EMBL" id="JADEWU010000042">
    <property type="protein sequence ID" value="MBE9144911.1"/>
    <property type="molecule type" value="Genomic_DNA"/>
</dbReference>
<gene>
    <name evidence="1" type="ORF">IQ236_17045</name>
</gene>
<comment type="caution">
    <text evidence="1">The sequence shown here is derived from an EMBL/GenBank/DDBJ whole genome shotgun (WGS) entry which is preliminary data.</text>
</comment>
<dbReference type="RefSeq" id="WP_193870407.1">
    <property type="nucleotide sequence ID" value="NZ_JADEWU010000042.1"/>
</dbReference>
<keyword evidence="2" id="KW-1185">Reference proteome</keyword>
<protein>
    <submittedName>
        <fullName evidence="1">Uncharacterized protein</fullName>
    </submittedName>
</protein>
<accession>A0ABR9UFK8</accession>
<evidence type="ECO:0000313" key="1">
    <source>
        <dbReference type="EMBL" id="MBE9144911.1"/>
    </source>
</evidence>
<reference evidence="1 2" key="1">
    <citation type="submission" date="2020-10" db="EMBL/GenBank/DDBJ databases">
        <authorList>
            <person name="Castelo-Branco R."/>
            <person name="Eusebio N."/>
            <person name="Adriana R."/>
            <person name="Vieira A."/>
            <person name="Brugerolle De Fraissinette N."/>
            <person name="Rezende De Castro R."/>
            <person name="Schneider M.P."/>
            <person name="Vasconcelos V."/>
            <person name="Leao P.N."/>
        </authorList>
    </citation>
    <scope>NUCLEOTIDE SEQUENCE [LARGE SCALE GENOMIC DNA]</scope>
    <source>
        <strain evidence="1 2">LEGE 06226</strain>
    </source>
</reference>
<evidence type="ECO:0000313" key="2">
    <source>
        <dbReference type="Proteomes" id="UP000640725"/>
    </source>
</evidence>
<dbReference type="Proteomes" id="UP000640725">
    <property type="component" value="Unassembled WGS sequence"/>
</dbReference>
<name>A0ABR9UFK8_9CYAN</name>